<dbReference type="EMBL" id="CP154795">
    <property type="protein sequence ID" value="XAN06102.1"/>
    <property type="molecule type" value="Genomic_DNA"/>
</dbReference>
<evidence type="ECO:0000256" key="1">
    <source>
        <dbReference type="ARBA" id="ARBA00022679"/>
    </source>
</evidence>
<feature type="domain" description="Carbohydrate kinase PfkB" evidence="3">
    <location>
        <begin position="224"/>
        <end position="286"/>
    </location>
</feature>
<keyword evidence="5" id="KW-1185">Reference proteome</keyword>
<dbReference type="InterPro" id="IPR052562">
    <property type="entry name" value="Ketohexokinase-related"/>
</dbReference>
<keyword evidence="1" id="KW-0808">Transferase</keyword>
<sequence>MTPRVVAAGLVTLDVVQAVAALPRSNHKQVATGLEVDFGGPAANAAGVAAGLGVRAELVAAIGTGPVARAVSTYLRAAGVEAIDLAPSVDRAFGVSTVLVEPSGERSVVSTNAREVPLELAVGVRRLAGADALLVDGHRMDLCLAMAQAAREAGVPVILDGGSWKPGTDQLVRFVDVAVVSADFHPPVSSVAELMRGAGVFAFGQSRGDEAWELEVAGVRSRIDVPRVDVVDTLGAGDVLHGALLAAVARLGIARGDLSGRAAEVVAAARYASRVASLSCAASGARGWLARDLPSWATQPA</sequence>
<dbReference type="PANTHER" id="PTHR42774">
    <property type="entry name" value="PHOSPHOTRANSFERASE SYSTEM TRANSPORT PROTEIN"/>
    <property type="match status" value="1"/>
</dbReference>
<proteinExistence type="predicted"/>
<evidence type="ECO:0000313" key="5">
    <source>
        <dbReference type="Proteomes" id="UP001442841"/>
    </source>
</evidence>
<name>A0ABZ3FL37_9ACTN</name>
<dbReference type="SUPFAM" id="SSF53613">
    <property type="entry name" value="Ribokinase-like"/>
    <property type="match status" value="1"/>
</dbReference>
<protein>
    <submittedName>
        <fullName evidence="4">PfkB family carbohydrate kinase</fullName>
    </submittedName>
</protein>
<dbReference type="InterPro" id="IPR029056">
    <property type="entry name" value="Ribokinase-like"/>
</dbReference>
<dbReference type="Pfam" id="PF00294">
    <property type="entry name" value="PfkB"/>
    <property type="match status" value="2"/>
</dbReference>
<dbReference type="PANTHER" id="PTHR42774:SF3">
    <property type="entry name" value="KETOHEXOKINASE"/>
    <property type="match status" value="1"/>
</dbReference>
<keyword evidence="2 4" id="KW-0418">Kinase</keyword>
<gene>
    <name evidence="4" type="ORF">AADG42_01850</name>
</gene>
<reference evidence="4 5" key="1">
    <citation type="submission" date="2024-04" db="EMBL/GenBank/DDBJ databases">
        <title>Isolation of an actinomycete strain from pig manure.</title>
        <authorList>
            <person name="Gong T."/>
            <person name="Yu Z."/>
            <person name="An M."/>
            <person name="Wei C."/>
            <person name="Yang W."/>
            <person name="Liu L."/>
        </authorList>
    </citation>
    <scope>NUCLEOTIDE SEQUENCE [LARGE SCALE GENOMIC DNA]</scope>
    <source>
        <strain evidence="4 5">ZF39</strain>
    </source>
</reference>
<evidence type="ECO:0000256" key="2">
    <source>
        <dbReference type="ARBA" id="ARBA00022777"/>
    </source>
</evidence>
<dbReference type="GO" id="GO:0016301">
    <property type="term" value="F:kinase activity"/>
    <property type="evidence" value="ECO:0007669"/>
    <property type="project" value="UniProtKB-KW"/>
</dbReference>
<evidence type="ECO:0000259" key="3">
    <source>
        <dbReference type="Pfam" id="PF00294"/>
    </source>
</evidence>
<accession>A0ABZ3FL37</accession>
<dbReference type="PROSITE" id="PS00584">
    <property type="entry name" value="PFKB_KINASES_2"/>
    <property type="match status" value="1"/>
</dbReference>
<dbReference type="Gene3D" id="3.40.1190.20">
    <property type="match status" value="1"/>
</dbReference>
<feature type="domain" description="Carbohydrate kinase PfkB" evidence="3">
    <location>
        <begin position="4"/>
        <end position="180"/>
    </location>
</feature>
<dbReference type="RefSeq" id="WP_425307541.1">
    <property type="nucleotide sequence ID" value="NZ_CP154795.1"/>
</dbReference>
<dbReference type="InterPro" id="IPR011611">
    <property type="entry name" value="PfkB_dom"/>
</dbReference>
<dbReference type="Proteomes" id="UP001442841">
    <property type="component" value="Chromosome"/>
</dbReference>
<organism evidence="4 5">
    <name type="scientific">Ammonicoccus fulvus</name>
    <dbReference type="NCBI Taxonomy" id="3138240"/>
    <lineage>
        <taxon>Bacteria</taxon>
        <taxon>Bacillati</taxon>
        <taxon>Actinomycetota</taxon>
        <taxon>Actinomycetes</taxon>
        <taxon>Propionibacteriales</taxon>
        <taxon>Propionibacteriaceae</taxon>
        <taxon>Ammonicoccus</taxon>
    </lineage>
</organism>
<dbReference type="InterPro" id="IPR002173">
    <property type="entry name" value="Carboh/pur_kinase_PfkB_CS"/>
</dbReference>
<evidence type="ECO:0000313" key="4">
    <source>
        <dbReference type="EMBL" id="XAN06102.1"/>
    </source>
</evidence>